<protein>
    <submittedName>
        <fullName evidence="6">Acetylornithine aminotransferase</fullName>
        <ecNumber evidence="6">2.6.1.11</ecNumber>
    </submittedName>
</protein>
<dbReference type="GO" id="GO:0003992">
    <property type="term" value="F:N2-acetyl-L-ornithine:2-oxoglutarate 5-aminotransferase activity"/>
    <property type="evidence" value="ECO:0007669"/>
    <property type="project" value="UniProtKB-EC"/>
</dbReference>
<evidence type="ECO:0000313" key="7">
    <source>
        <dbReference type="Proteomes" id="UP000325286"/>
    </source>
</evidence>
<dbReference type="InterPro" id="IPR050103">
    <property type="entry name" value="Class-III_PLP-dep_AT"/>
</dbReference>
<dbReference type="KEGG" id="rul:UC8_47180"/>
<dbReference type="InterPro" id="IPR015422">
    <property type="entry name" value="PyrdxlP-dep_Trfase_small"/>
</dbReference>
<comment type="cofactor">
    <cofactor evidence="1">
        <name>pyridoxal 5'-phosphate</name>
        <dbReference type="ChEBI" id="CHEBI:597326"/>
    </cofactor>
</comment>
<keyword evidence="2 6" id="KW-0032">Aminotransferase</keyword>
<dbReference type="OrthoDB" id="9816013at2"/>
<dbReference type="InterPro" id="IPR005814">
    <property type="entry name" value="Aminotrans_3"/>
</dbReference>
<dbReference type="PANTHER" id="PTHR11986">
    <property type="entry name" value="AMINOTRANSFERASE CLASS III"/>
    <property type="match status" value="1"/>
</dbReference>
<name>A0A5B9QZT6_9BACT</name>
<proteinExistence type="inferred from homology"/>
<dbReference type="AlphaFoldDB" id="A0A5B9QZT6"/>
<organism evidence="6 7">
    <name type="scientific">Roseimaritima ulvae</name>
    <dbReference type="NCBI Taxonomy" id="980254"/>
    <lineage>
        <taxon>Bacteria</taxon>
        <taxon>Pseudomonadati</taxon>
        <taxon>Planctomycetota</taxon>
        <taxon>Planctomycetia</taxon>
        <taxon>Pirellulales</taxon>
        <taxon>Pirellulaceae</taxon>
        <taxon>Roseimaritima</taxon>
    </lineage>
</organism>
<dbReference type="PANTHER" id="PTHR11986:SF79">
    <property type="entry name" value="ACETYLORNITHINE AMINOTRANSFERASE, MITOCHONDRIAL"/>
    <property type="match status" value="1"/>
</dbReference>
<keyword evidence="7" id="KW-1185">Reference proteome</keyword>
<accession>A0A5B9QZT6</accession>
<dbReference type="EC" id="2.6.1.11" evidence="6"/>
<evidence type="ECO:0000256" key="2">
    <source>
        <dbReference type="ARBA" id="ARBA00022576"/>
    </source>
</evidence>
<dbReference type="SUPFAM" id="SSF53383">
    <property type="entry name" value="PLP-dependent transferases"/>
    <property type="match status" value="1"/>
</dbReference>
<evidence type="ECO:0000256" key="1">
    <source>
        <dbReference type="ARBA" id="ARBA00001933"/>
    </source>
</evidence>
<evidence type="ECO:0000313" key="6">
    <source>
        <dbReference type="EMBL" id="QEG42676.1"/>
    </source>
</evidence>
<dbReference type="EMBL" id="CP042914">
    <property type="protein sequence ID" value="QEG42676.1"/>
    <property type="molecule type" value="Genomic_DNA"/>
</dbReference>
<dbReference type="InterPro" id="IPR015421">
    <property type="entry name" value="PyrdxlP-dep_Trfase_major"/>
</dbReference>
<evidence type="ECO:0000256" key="4">
    <source>
        <dbReference type="ARBA" id="ARBA00022898"/>
    </source>
</evidence>
<reference evidence="6 7" key="1">
    <citation type="submission" date="2019-08" db="EMBL/GenBank/DDBJ databases">
        <title>Deep-cultivation of Planctomycetes and their phenomic and genomic characterization uncovers novel biology.</title>
        <authorList>
            <person name="Wiegand S."/>
            <person name="Jogler M."/>
            <person name="Boedeker C."/>
            <person name="Pinto D."/>
            <person name="Vollmers J."/>
            <person name="Rivas-Marin E."/>
            <person name="Kohn T."/>
            <person name="Peeters S.H."/>
            <person name="Heuer A."/>
            <person name="Rast P."/>
            <person name="Oberbeckmann S."/>
            <person name="Bunk B."/>
            <person name="Jeske O."/>
            <person name="Meyerdierks A."/>
            <person name="Storesund J.E."/>
            <person name="Kallscheuer N."/>
            <person name="Luecker S."/>
            <person name="Lage O.M."/>
            <person name="Pohl T."/>
            <person name="Merkel B.J."/>
            <person name="Hornburger P."/>
            <person name="Mueller R.-W."/>
            <person name="Bruemmer F."/>
            <person name="Labrenz M."/>
            <person name="Spormann A.M."/>
            <person name="Op den Camp H."/>
            <person name="Overmann J."/>
            <person name="Amann R."/>
            <person name="Jetten M.S.M."/>
            <person name="Mascher T."/>
            <person name="Medema M.H."/>
            <person name="Devos D.P."/>
            <person name="Kaster A.-K."/>
            <person name="Ovreas L."/>
            <person name="Rohde M."/>
            <person name="Galperin M.Y."/>
            <person name="Jogler C."/>
        </authorList>
    </citation>
    <scope>NUCLEOTIDE SEQUENCE [LARGE SCALE GENOMIC DNA]</scope>
    <source>
        <strain evidence="6 7">UC8</strain>
    </source>
</reference>
<dbReference type="Gene3D" id="3.90.1150.10">
    <property type="entry name" value="Aspartate Aminotransferase, domain 1"/>
    <property type="match status" value="1"/>
</dbReference>
<gene>
    <name evidence="6" type="primary">argD_2</name>
    <name evidence="6" type="ORF">UC8_47180</name>
</gene>
<sequence>MNSSTLDDDEPVDDEPAGEAIDLFPAGGQAILGNAAVQVAQTIGQQAAELLLVEDVSAKLDAALRERLAAACFGTTAALTVCGDLATEWAIAAARIHGGPKYKVITFVGDYHGQSLAARAAAGDPQQQQDLGPLMAGFVHCPAGDAAAVAEAIDDQTAAILVQPLQTHDGLQSLPAEFLATLRQLADEHQLLLIFDETQLPIGVSGRFHYAAADEVVPDALVLAAGLAVGLPLGAVLLGQSLAASLENHPGLQTDPVSPLVAAAALATLQAIDDQSLLQDAQRRGDLWLQQLAGLQEDFEFVREVRGRGLLVAMELDVEAAEVQAQLRSHNVRVGTAGTHTLRLQPPLTISDEQLQRSVESLKLVFQTIEREPAIG</sequence>
<dbReference type="Proteomes" id="UP000325286">
    <property type="component" value="Chromosome"/>
</dbReference>
<dbReference type="Gene3D" id="3.40.640.10">
    <property type="entry name" value="Type I PLP-dependent aspartate aminotransferase-like (Major domain)"/>
    <property type="match status" value="1"/>
</dbReference>
<dbReference type="RefSeq" id="WP_068137659.1">
    <property type="nucleotide sequence ID" value="NZ_CP042914.1"/>
</dbReference>
<dbReference type="Pfam" id="PF00202">
    <property type="entry name" value="Aminotran_3"/>
    <property type="match status" value="1"/>
</dbReference>
<keyword evidence="3 6" id="KW-0808">Transferase</keyword>
<evidence type="ECO:0000256" key="5">
    <source>
        <dbReference type="RuleBase" id="RU003560"/>
    </source>
</evidence>
<dbReference type="GO" id="GO:0030170">
    <property type="term" value="F:pyridoxal phosphate binding"/>
    <property type="evidence" value="ECO:0007669"/>
    <property type="project" value="InterPro"/>
</dbReference>
<dbReference type="InterPro" id="IPR015424">
    <property type="entry name" value="PyrdxlP-dep_Trfase"/>
</dbReference>
<keyword evidence="4 5" id="KW-0663">Pyridoxal phosphate</keyword>
<evidence type="ECO:0000256" key="3">
    <source>
        <dbReference type="ARBA" id="ARBA00022679"/>
    </source>
</evidence>
<dbReference type="GO" id="GO:0042802">
    <property type="term" value="F:identical protein binding"/>
    <property type="evidence" value="ECO:0007669"/>
    <property type="project" value="TreeGrafter"/>
</dbReference>
<comment type="similarity">
    <text evidence="5">Belongs to the class-III pyridoxal-phosphate-dependent aminotransferase family.</text>
</comment>